<comment type="caution">
    <text evidence="2">The sequence shown here is derived from an EMBL/GenBank/DDBJ whole genome shotgun (WGS) entry which is preliminary data.</text>
</comment>
<name>A0A6L5XY61_9FIRM</name>
<keyword evidence="3" id="KW-1185">Reference proteome</keyword>
<feature type="transmembrane region" description="Helical" evidence="1">
    <location>
        <begin position="64"/>
        <end position="85"/>
    </location>
</feature>
<evidence type="ECO:0000256" key="1">
    <source>
        <dbReference type="SAM" id="Phobius"/>
    </source>
</evidence>
<evidence type="ECO:0000313" key="2">
    <source>
        <dbReference type="EMBL" id="MSS63604.1"/>
    </source>
</evidence>
<reference evidence="2 3" key="1">
    <citation type="submission" date="2019-08" db="EMBL/GenBank/DDBJ databases">
        <title>In-depth cultivation of the pig gut microbiome towards novel bacterial diversity and tailored functional studies.</title>
        <authorList>
            <person name="Wylensek D."/>
            <person name="Hitch T.C.A."/>
            <person name="Clavel T."/>
        </authorList>
    </citation>
    <scope>NUCLEOTIDE SEQUENCE [LARGE SCALE GENOMIC DNA]</scope>
    <source>
        <strain evidence="2 3">WCA-693-APC-MOT-I</strain>
    </source>
</reference>
<proteinExistence type="predicted"/>
<accession>A0A6L5XY61</accession>
<keyword evidence="1" id="KW-0472">Membrane</keyword>
<sequence length="94" mass="10835">MNCVLRQLISEEMMKQGNEKKEGQQELPVYRYYIRLALSLFLFFTVYTIIVSPTAFHTSSQHTATFTSLTVLFSLTGVVLAYDSVKGILRHKRK</sequence>
<dbReference type="RefSeq" id="WP_154519003.1">
    <property type="nucleotide sequence ID" value="NZ_VUMT01000008.1"/>
</dbReference>
<gene>
    <name evidence="2" type="ORF">FYJ58_06905</name>
</gene>
<keyword evidence="1" id="KW-0812">Transmembrane</keyword>
<dbReference type="Proteomes" id="UP000482209">
    <property type="component" value="Unassembled WGS sequence"/>
</dbReference>
<protein>
    <submittedName>
        <fullName evidence="2">Uncharacterized protein</fullName>
    </submittedName>
</protein>
<evidence type="ECO:0000313" key="3">
    <source>
        <dbReference type="Proteomes" id="UP000482209"/>
    </source>
</evidence>
<dbReference type="AlphaFoldDB" id="A0A6L5XY61"/>
<feature type="transmembrane region" description="Helical" evidence="1">
    <location>
        <begin position="32"/>
        <end position="52"/>
    </location>
</feature>
<organism evidence="2 3">
    <name type="scientific">Velocimicrobium porci</name>
    <dbReference type="NCBI Taxonomy" id="2606634"/>
    <lineage>
        <taxon>Bacteria</taxon>
        <taxon>Bacillati</taxon>
        <taxon>Bacillota</taxon>
        <taxon>Clostridia</taxon>
        <taxon>Lachnospirales</taxon>
        <taxon>Lachnospiraceae</taxon>
        <taxon>Velocimicrobium</taxon>
    </lineage>
</organism>
<keyword evidence="1" id="KW-1133">Transmembrane helix</keyword>
<dbReference type="EMBL" id="VUMT01000008">
    <property type="protein sequence ID" value="MSS63604.1"/>
    <property type="molecule type" value="Genomic_DNA"/>
</dbReference>